<dbReference type="GO" id="GO:0046872">
    <property type="term" value="F:metal ion binding"/>
    <property type="evidence" value="ECO:0007669"/>
    <property type="project" value="UniProtKB-KW"/>
</dbReference>
<feature type="domain" description="Peptidase M13 C-terminal" evidence="10">
    <location>
        <begin position="604"/>
        <end position="804"/>
    </location>
</feature>
<organism evidence="12 13">
    <name type="scientific">Neosartorya fischeri (strain ATCC 1020 / DSM 3700 / CBS 544.65 / FGSC A1164 / JCM 1740 / NRRL 181 / WB 181)</name>
    <name type="common">Aspergillus fischerianus</name>
    <dbReference type="NCBI Taxonomy" id="331117"/>
    <lineage>
        <taxon>Eukaryota</taxon>
        <taxon>Fungi</taxon>
        <taxon>Dikarya</taxon>
        <taxon>Ascomycota</taxon>
        <taxon>Pezizomycotina</taxon>
        <taxon>Eurotiomycetes</taxon>
        <taxon>Eurotiomycetidae</taxon>
        <taxon>Eurotiales</taxon>
        <taxon>Aspergillaceae</taxon>
        <taxon>Aspergillus</taxon>
        <taxon>Aspergillus subgen. Fumigati</taxon>
    </lineage>
</organism>
<dbReference type="InterPro" id="IPR024079">
    <property type="entry name" value="MetalloPept_cat_dom_sf"/>
</dbReference>
<dbReference type="Gene3D" id="1.10.1380.10">
    <property type="entry name" value="Neutral endopeptidase , domain2"/>
    <property type="match status" value="1"/>
</dbReference>
<dbReference type="EMBL" id="DS027690">
    <property type="protein sequence ID" value="EAW21324.1"/>
    <property type="molecule type" value="Genomic_DNA"/>
</dbReference>
<dbReference type="SUPFAM" id="SSF55486">
    <property type="entry name" value="Metalloproteases ('zincins'), catalytic domain"/>
    <property type="match status" value="1"/>
</dbReference>
<keyword evidence="6" id="KW-0862">Zinc</keyword>
<evidence type="ECO:0000313" key="13">
    <source>
        <dbReference type="Proteomes" id="UP000006702"/>
    </source>
</evidence>
<evidence type="ECO:0000256" key="5">
    <source>
        <dbReference type="ARBA" id="ARBA00022801"/>
    </source>
</evidence>
<dbReference type="HOGENOM" id="CLU_006187_4_3_1"/>
<comment type="similarity">
    <text evidence="2">Belongs to the peptidase M13 family.</text>
</comment>
<evidence type="ECO:0000259" key="10">
    <source>
        <dbReference type="Pfam" id="PF01431"/>
    </source>
</evidence>
<evidence type="ECO:0000256" key="9">
    <source>
        <dbReference type="SAM" id="Phobius"/>
    </source>
</evidence>
<evidence type="ECO:0000256" key="7">
    <source>
        <dbReference type="ARBA" id="ARBA00023049"/>
    </source>
</evidence>
<keyword evidence="3" id="KW-0645">Protease</keyword>
<dbReference type="RefSeq" id="XP_001263221.1">
    <property type="nucleotide sequence ID" value="XM_001263220.1"/>
</dbReference>
<dbReference type="STRING" id="331117.A1D6I0"/>
<dbReference type="KEGG" id="nfi:NFIA_064880"/>
<keyword evidence="4" id="KW-0479">Metal-binding</keyword>
<dbReference type="OrthoDB" id="6475849at2759"/>
<dbReference type="InterPro" id="IPR008753">
    <property type="entry name" value="Peptidase_M13_N"/>
</dbReference>
<evidence type="ECO:0000256" key="3">
    <source>
        <dbReference type="ARBA" id="ARBA00022670"/>
    </source>
</evidence>
<dbReference type="GO" id="GO:0004222">
    <property type="term" value="F:metalloendopeptidase activity"/>
    <property type="evidence" value="ECO:0007669"/>
    <property type="project" value="InterPro"/>
</dbReference>
<evidence type="ECO:0000256" key="2">
    <source>
        <dbReference type="ARBA" id="ARBA00007357"/>
    </source>
</evidence>
<evidence type="ECO:0000256" key="8">
    <source>
        <dbReference type="SAM" id="MobiDB-lite"/>
    </source>
</evidence>
<dbReference type="GeneID" id="4589853"/>
<dbReference type="Proteomes" id="UP000006702">
    <property type="component" value="Unassembled WGS sequence"/>
</dbReference>
<dbReference type="GO" id="GO:0005886">
    <property type="term" value="C:plasma membrane"/>
    <property type="evidence" value="ECO:0007669"/>
    <property type="project" value="TreeGrafter"/>
</dbReference>
<dbReference type="GO" id="GO:0016485">
    <property type="term" value="P:protein processing"/>
    <property type="evidence" value="ECO:0007669"/>
    <property type="project" value="TreeGrafter"/>
</dbReference>
<evidence type="ECO:0000256" key="1">
    <source>
        <dbReference type="ARBA" id="ARBA00001947"/>
    </source>
</evidence>
<dbReference type="OMA" id="FGWAQVW"/>
<evidence type="ECO:0000313" key="12">
    <source>
        <dbReference type="EMBL" id="EAW21324.1"/>
    </source>
</evidence>
<evidence type="ECO:0000259" key="11">
    <source>
        <dbReference type="Pfam" id="PF05649"/>
    </source>
</evidence>
<protein>
    <submittedName>
        <fullName evidence="12">Peptidase family M13 protein</fullName>
    </submittedName>
</protein>
<dbReference type="AlphaFoldDB" id="A1D6I0"/>
<dbReference type="VEuPathDB" id="FungiDB:NFIA_064880"/>
<keyword evidence="7" id="KW-0482">Metalloprotease</keyword>
<dbReference type="InterPro" id="IPR042089">
    <property type="entry name" value="Peptidase_M13_dom_2"/>
</dbReference>
<keyword evidence="9" id="KW-1133">Transmembrane helix</keyword>
<accession>A1D6I0</accession>
<keyword evidence="9" id="KW-0472">Membrane</keyword>
<dbReference type="InterPro" id="IPR018497">
    <property type="entry name" value="Peptidase_M13_C"/>
</dbReference>
<proteinExistence type="inferred from homology"/>
<dbReference type="eggNOG" id="KOG3624">
    <property type="taxonomic scope" value="Eukaryota"/>
</dbReference>
<dbReference type="Gene3D" id="3.40.390.10">
    <property type="entry name" value="Collagenase (Catalytic Domain)"/>
    <property type="match status" value="1"/>
</dbReference>
<dbReference type="PANTHER" id="PTHR11733">
    <property type="entry name" value="ZINC METALLOPROTEASE FAMILY M13 NEPRILYSIN-RELATED"/>
    <property type="match status" value="1"/>
</dbReference>
<feature type="region of interest" description="Disordered" evidence="8">
    <location>
        <begin position="110"/>
        <end position="130"/>
    </location>
</feature>
<keyword evidence="9" id="KW-0812">Transmembrane</keyword>
<dbReference type="Pfam" id="PF05649">
    <property type="entry name" value="Peptidase_M13_N"/>
    <property type="match status" value="1"/>
</dbReference>
<feature type="domain" description="Peptidase M13 N-terminal" evidence="11">
    <location>
        <begin position="158"/>
        <end position="542"/>
    </location>
</feature>
<reference evidence="13" key="1">
    <citation type="journal article" date="2008" name="PLoS Genet.">
        <title>Genomic islands in the pathogenic filamentous fungus Aspergillus fumigatus.</title>
        <authorList>
            <person name="Fedorova N.D."/>
            <person name="Khaldi N."/>
            <person name="Joardar V.S."/>
            <person name="Maiti R."/>
            <person name="Amedeo P."/>
            <person name="Anderson M.J."/>
            <person name="Crabtree J."/>
            <person name="Silva J.C."/>
            <person name="Badger J.H."/>
            <person name="Albarraq A."/>
            <person name="Angiuoli S."/>
            <person name="Bussey H."/>
            <person name="Bowyer P."/>
            <person name="Cotty P.J."/>
            <person name="Dyer P.S."/>
            <person name="Egan A."/>
            <person name="Galens K."/>
            <person name="Fraser-Liggett C.M."/>
            <person name="Haas B.J."/>
            <person name="Inman J.M."/>
            <person name="Kent R."/>
            <person name="Lemieux S."/>
            <person name="Malavazi I."/>
            <person name="Orvis J."/>
            <person name="Roemer T."/>
            <person name="Ronning C.M."/>
            <person name="Sundaram J.P."/>
            <person name="Sutton G."/>
            <person name="Turner G."/>
            <person name="Venter J.C."/>
            <person name="White O.R."/>
            <person name="Whitty B.R."/>
            <person name="Youngman P."/>
            <person name="Wolfe K.H."/>
            <person name="Goldman G.H."/>
            <person name="Wortman J.R."/>
            <person name="Jiang B."/>
            <person name="Denning D.W."/>
            <person name="Nierman W.C."/>
        </authorList>
    </citation>
    <scope>NUCLEOTIDE SEQUENCE [LARGE SCALE GENOMIC DNA]</scope>
    <source>
        <strain evidence="13">ATCC 1020 / DSM 3700 / CBS 544.65 / FGSC A1164 / JCM 1740 / NRRL 181 / WB 181</strain>
    </source>
</reference>
<feature type="transmembrane region" description="Helical" evidence="9">
    <location>
        <begin position="74"/>
        <end position="93"/>
    </location>
</feature>
<comment type="cofactor">
    <cofactor evidence="1">
        <name>Zn(2+)</name>
        <dbReference type="ChEBI" id="CHEBI:29105"/>
    </cofactor>
</comment>
<name>A1D6I0_NEOFI</name>
<keyword evidence="13" id="KW-1185">Reference proteome</keyword>
<dbReference type="PROSITE" id="PS51885">
    <property type="entry name" value="NEPRILYSIN"/>
    <property type="match status" value="1"/>
</dbReference>
<sequence>MSYREEMTPSSPPYSRDDFDDAFILRELSTPELEKRRFLYANDHARDGSLDIDGFDSSSFDTPWYRRRGYCLSLIRFAVFSIMIFISVAYYFWSIIPSASISSECRSSLSHSDHHADEPSDSVPPRPVSPPLCESPECVHAASEILYSLDPNYAEIDPCEDFEQYVCGGWRERHDLRPDQGSIFTGTLMAEAAQMRLRHILESTSAPEAADEENFRKLKSAYNACLDEAAISKRGSEPLDALLAQFDDIYSAESAAVGSDVNITDAVLFLMNSGVTALVEMGPGPDDRDPDKIVISVGPPDEIGLLVREYYNSSQTVSEYTKVLKEVLGNFVGQDKQVSVEDIVLFESKLANATPDAQTLQDVEKYYNPRNFDQIESMLPQISLSTMVSALSPADFKTDRLIVSSPSYMESLSTILRETPRKTIHQFFKWKIIQAYVDQIEDAKITPLREFSNKLAGKDPKATTERWRTCIRSLDRGLSWSLSRFYVLDAFSKASKELGDQIILDIKQRFVNILHQSSWMSPEVRKLSIEKVDNIVQKIGYPTKSPNLMDPADIERYYHDLHISNETFFENEMAIAKFDLHRAWSKLGKPTDRNEWGMSAPTVNAYYNPPLQEIVFPAGIMQPPVFYGPSAPLYLAYGAFGAVSGHELSHAFDSTGRHYDQTGNYTDWWDEKTVQGFEERAQCFVDQYSNFTVPGENGEPLHVNGRLTLGENIADAGGLGAAFQAWKKRDEASPDAHLPGLSNFSKEQLFFIAYGNWWCAKTTKEAAIQAIYTDPHAPKFARIIGTMANSREFNEAFNCPTKKPVCKLW</sequence>
<dbReference type="InterPro" id="IPR000718">
    <property type="entry name" value="Peptidase_M13"/>
</dbReference>
<dbReference type="Pfam" id="PF01431">
    <property type="entry name" value="Peptidase_M13"/>
    <property type="match status" value="1"/>
</dbReference>
<gene>
    <name evidence="12" type="ORF">NFIA_064880</name>
</gene>
<dbReference type="CDD" id="cd08662">
    <property type="entry name" value="M13"/>
    <property type="match status" value="1"/>
</dbReference>
<keyword evidence="5" id="KW-0378">Hydrolase</keyword>
<evidence type="ECO:0000256" key="4">
    <source>
        <dbReference type="ARBA" id="ARBA00022723"/>
    </source>
</evidence>
<dbReference type="PRINTS" id="PR00786">
    <property type="entry name" value="NEPRILYSIN"/>
</dbReference>
<evidence type="ECO:0000256" key="6">
    <source>
        <dbReference type="ARBA" id="ARBA00022833"/>
    </source>
</evidence>
<dbReference type="PANTHER" id="PTHR11733:SF167">
    <property type="entry name" value="FI17812P1-RELATED"/>
    <property type="match status" value="1"/>
</dbReference>